<dbReference type="Gene3D" id="3.50.40.10">
    <property type="entry name" value="Phenylalanyl-trna Synthetase, Chain B, domain 3"/>
    <property type="match status" value="1"/>
</dbReference>
<dbReference type="InterPro" id="IPR001611">
    <property type="entry name" value="Leu-rich_rpt"/>
</dbReference>
<evidence type="ECO:0000313" key="4">
    <source>
        <dbReference type="EMBL" id="KAK4878789.1"/>
    </source>
</evidence>
<evidence type="ECO:0000313" key="5">
    <source>
        <dbReference type="Proteomes" id="UP001353858"/>
    </source>
</evidence>
<feature type="domain" description="B3/B4 tRNA-binding" evidence="3">
    <location>
        <begin position="293"/>
        <end position="470"/>
    </location>
</feature>
<comment type="caution">
    <text evidence="4">The sequence shown here is derived from an EMBL/GenBank/DDBJ whole genome shotgun (WGS) entry which is preliminary data.</text>
</comment>
<accession>A0AAN7SGK8</accession>
<dbReference type="InterPro" id="IPR032675">
    <property type="entry name" value="LRR_dom_sf"/>
</dbReference>
<evidence type="ECO:0000256" key="2">
    <source>
        <dbReference type="ARBA" id="ARBA00022737"/>
    </source>
</evidence>
<sequence>MTWQEIQAAEKENRHEIILAGKEISNRINETGLDTHLFTLTNLNYLDIHETSLKNLPDEIHKLINLQTLVLHSNKLEEITDKIVHLTKLKVLDLSRNCLKTIPDEISKLPQLVSINASSNQLETFPKLSQNSKLSVVEVSNNKLTNFPDVCYPDMSNLSEIRCSGNEITSIPDTIGCLSALKVFLLNSNKVQIIPGELADCSKLKELNLKENPISDRRLGKLISQGHAKQVLDYVKQNCERSTNGKASAKKGKKTPGKIDIVECVPECMYRINVQHFPDDCFKIVVTDNVKKVRPYLIACLVLNIQFSEETFKKFIQLQTKLHDTVCEKRNAATIATHDAGKLGNGDLTYTAVAPNDLRIKPLNRQQEFTGAQLFKKLQAEAEALRKEKKRNVYSGIHKYLYLLEGKPQYPCLLNSSNEVISFPPITNSDISKMTVDTTTLLIEVTGTSSQGICKKVADTLLKEMSLIFGTLTIQQMKNTDIEGNLKSVYPSRTDLVFEDSTVLVERE</sequence>
<evidence type="ECO:0000256" key="1">
    <source>
        <dbReference type="ARBA" id="ARBA00022614"/>
    </source>
</evidence>
<evidence type="ECO:0000259" key="3">
    <source>
        <dbReference type="SMART" id="SM00873"/>
    </source>
</evidence>
<dbReference type="Proteomes" id="UP001353858">
    <property type="component" value="Unassembled WGS sequence"/>
</dbReference>
<dbReference type="InterPro" id="IPR003591">
    <property type="entry name" value="Leu-rich_rpt_typical-subtyp"/>
</dbReference>
<dbReference type="SMART" id="SM00364">
    <property type="entry name" value="LRR_BAC"/>
    <property type="match status" value="4"/>
</dbReference>
<proteinExistence type="predicted"/>
<protein>
    <recommendedName>
        <fullName evidence="3">B3/B4 tRNA-binding domain-containing protein</fullName>
    </recommendedName>
</protein>
<dbReference type="PROSITE" id="PS51450">
    <property type="entry name" value="LRR"/>
    <property type="match status" value="2"/>
</dbReference>
<dbReference type="AlphaFoldDB" id="A0AAN7SGK8"/>
<keyword evidence="2" id="KW-0677">Repeat</keyword>
<dbReference type="SMART" id="SM00369">
    <property type="entry name" value="LRR_TYP"/>
    <property type="match status" value="6"/>
</dbReference>
<dbReference type="Pfam" id="PF13855">
    <property type="entry name" value="LRR_8"/>
    <property type="match status" value="2"/>
</dbReference>
<gene>
    <name evidence="4" type="ORF">RN001_011295</name>
</gene>
<dbReference type="InterPro" id="IPR045060">
    <property type="entry name" value="Phe-tRNA-ligase_IIc_bsu"/>
</dbReference>
<keyword evidence="5" id="KW-1185">Reference proteome</keyword>
<dbReference type="Gene3D" id="3.80.10.10">
    <property type="entry name" value="Ribonuclease Inhibitor"/>
    <property type="match status" value="2"/>
</dbReference>
<dbReference type="InterPro" id="IPR005146">
    <property type="entry name" value="B3/B4_tRNA-bd"/>
</dbReference>
<name>A0AAN7SGK8_9COLE</name>
<organism evidence="4 5">
    <name type="scientific">Aquatica leii</name>
    <dbReference type="NCBI Taxonomy" id="1421715"/>
    <lineage>
        <taxon>Eukaryota</taxon>
        <taxon>Metazoa</taxon>
        <taxon>Ecdysozoa</taxon>
        <taxon>Arthropoda</taxon>
        <taxon>Hexapoda</taxon>
        <taxon>Insecta</taxon>
        <taxon>Pterygota</taxon>
        <taxon>Neoptera</taxon>
        <taxon>Endopterygota</taxon>
        <taxon>Coleoptera</taxon>
        <taxon>Polyphaga</taxon>
        <taxon>Elateriformia</taxon>
        <taxon>Elateroidea</taxon>
        <taxon>Lampyridae</taxon>
        <taxon>Luciolinae</taxon>
        <taxon>Aquatica</taxon>
    </lineage>
</organism>
<dbReference type="EMBL" id="JARPUR010000004">
    <property type="protein sequence ID" value="KAK4878789.1"/>
    <property type="molecule type" value="Genomic_DNA"/>
</dbReference>
<dbReference type="SMART" id="SM00873">
    <property type="entry name" value="B3_4"/>
    <property type="match status" value="1"/>
</dbReference>
<keyword evidence="1" id="KW-0433">Leucine-rich repeat</keyword>
<dbReference type="GO" id="GO:0006432">
    <property type="term" value="P:phenylalanyl-tRNA aminoacylation"/>
    <property type="evidence" value="ECO:0007669"/>
    <property type="project" value="InterPro"/>
</dbReference>
<dbReference type="SUPFAM" id="SSF52058">
    <property type="entry name" value="L domain-like"/>
    <property type="match status" value="1"/>
</dbReference>
<dbReference type="GO" id="GO:0004826">
    <property type="term" value="F:phenylalanine-tRNA ligase activity"/>
    <property type="evidence" value="ECO:0007669"/>
    <property type="project" value="InterPro"/>
</dbReference>
<dbReference type="GO" id="GO:0003723">
    <property type="term" value="F:RNA binding"/>
    <property type="evidence" value="ECO:0007669"/>
    <property type="project" value="InterPro"/>
</dbReference>
<reference evidence="5" key="1">
    <citation type="submission" date="2023-01" db="EMBL/GenBank/DDBJ databases">
        <title>Key to firefly adult light organ development and bioluminescence: homeobox transcription factors regulate luciferase expression and transportation to peroxisome.</title>
        <authorList>
            <person name="Fu X."/>
        </authorList>
    </citation>
    <scope>NUCLEOTIDE SEQUENCE [LARGE SCALE GENOMIC DNA]</scope>
</reference>
<dbReference type="InterPro" id="IPR020825">
    <property type="entry name" value="Phe-tRNA_synthase-like_B3/B4"/>
</dbReference>
<dbReference type="PANTHER" id="PTHR10947">
    <property type="entry name" value="PHENYLALANYL-TRNA SYNTHETASE BETA CHAIN AND LEUCINE-RICH REPEAT-CONTAINING PROTEIN 47"/>
    <property type="match status" value="1"/>
</dbReference>
<dbReference type="PANTHER" id="PTHR10947:SF3">
    <property type="entry name" value="LEUCINE-RICH REPEAT-CONTAINING PROTEIN 47"/>
    <property type="match status" value="1"/>
</dbReference>